<evidence type="ECO:0000313" key="3">
    <source>
        <dbReference type="Proteomes" id="UP000816034"/>
    </source>
</evidence>
<accession>A0AA88GNN6</accession>
<keyword evidence="3" id="KW-1185">Reference proteome</keyword>
<name>A0AA88GNN6_NAELO</name>
<evidence type="ECO:0000256" key="1">
    <source>
        <dbReference type="SAM" id="MobiDB-lite"/>
    </source>
</evidence>
<comment type="caution">
    <text evidence="2">The sequence shown here is derived from an EMBL/GenBank/DDBJ whole genome shotgun (WGS) entry which is preliminary data.</text>
</comment>
<feature type="compositionally biased region" description="Polar residues" evidence="1">
    <location>
        <begin position="16"/>
        <end position="25"/>
    </location>
</feature>
<feature type="compositionally biased region" description="Polar residues" evidence="1">
    <location>
        <begin position="186"/>
        <end position="197"/>
    </location>
</feature>
<protein>
    <submittedName>
        <fullName evidence="2">Uncharacterized protein</fullName>
    </submittedName>
</protein>
<organism evidence="2 3">
    <name type="scientific">Naegleria lovaniensis</name>
    <name type="common">Amoeba</name>
    <dbReference type="NCBI Taxonomy" id="51637"/>
    <lineage>
        <taxon>Eukaryota</taxon>
        <taxon>Discoba</taxon>
        <taxon>Heterolobosea</taxon>
        <taxon>Tetramitia</taxon>
        <taxon>Eutetramitia</taxon>
        <taxon>Vahlkampfiidae</taxon>
        <taxon>Naegleria</taxon>
    </lineage>
</organism>
<gene>
    <name evidence="2" type="ORF">C9374_006026</name>
</gene>
<reference evidence="2 3" key="1">
    <citation type="journal article" date="2018" name="BMC Genomics">
        <title>The genome of Naegleria lovaniensis, the basis for a comparative approach to unravel pathogenicity factors of the human pathogenic amoeba N. fowleri.</title>
        <authorList>
            <person name="Liechti N."/>
            <person name="Schurch N."/>
            <person name="Bruggmann R."/>
            <person name="Wittwer M."/>
        </authorList>
    </citation>
    <scope>NUCLEOTIDE SEQUENCE [LARGE SCALE GENOMIC DNA]</scope>
    <source>
        <strain evidence="2 3">ATCC 30569</strain>
    </source>
</reference>
<dbReference type="AlphaFoldDB" id="A0AA88GNN6"/>
<feature type="region of interest" description="Disordered" evidence="1">
    <location>
        <begin position="1"/>
        <end position="44"/>
    </location>
</feature>
<dbReference type="RefSeq" id="XP_044547322.1">
    <property type="nucleotide sequence ID" value="XM_044695842.1"/>
</dbReference>
<proteinExistence type="predicted"/>
<evidence type="ECO:0000313" key="2">
    <source>
        <dbReference type="EMBL" id="KAG2381642.1"/>
    </source>
</evidence>
<dbReference type="Proteomes" id="UP000816034">
    <property type="component" value="Unassembled WGS sequence"/>
</dbReference>
<sequence>MVSNFSQHPNKRCTAQGFSSSTSAGGNFEARRRERNQHVGRIQKKPYHVMNRHVRPSTRPRVHVNDVHEHCQQLDPSFGLAHHPHVPLPTAMNSLPSSHTDNALNSPDMNHPSFVQQLLPQSGEAPHSVQTLALQAFMLGLYCALNHKNHPIGRQLLLKYHPMLRMSNSTCRDGTLSFLNTPNNTIVEEGPSSTNHSPHQHVQRSEASQSLTLEAGSVCSKTRPIRTSVSIKELLNE</sequence>
<dbReference type="EMBL" id="PYSW02000026">
    <property type="protein sequence ID" value="KAG2381642.1"/>
    <property type="molecule type" value="Genomic_DNA"/>
</dbReference>
<dbReference type="GeneID" id="68098481"/>
<feature type="region of interest" description="Disordered" evidence="1">
    <location>
        <begin position="186"/>
        <end position="209"/>
    </location>
</feature>